<name>A0AAN6IZQ6_9PEZI</name>
<dbReference type="GO" id="GO:0022857">
    <property type="term" value="F:transmembrane transporter activity"/>
    <property type="evidence" value="ECO:0007669"/>
    <property type="project" value="InterPro"/>
</dbReference>
<keyword evidence="4 6" id="KW-0472">Membrane</keyword>
<dbReference type="Proteomes" id="UP001168146">
    <property type="component" value="Unassembled WGS sequence"/>
</dbReference>
<comment type="subcellular location">
    <subcellularLocation>
        <location evidence="1">Membrane</location>
        <topology evidence="1">Multi-pass membrane protein</topology>
    </subcellularLocation>
</comment>
<feature type="transmembrane region" description="Helical" evidence="6">
    <location>
        <begin position="240"/>
        <end position="260"/>
    </location>
</feature>
<evidence type="ECO:0000313" key="8">
    <source>
        <dbReference type="EMBL" id="KAK0302133.1"/>
    </source>
</evidence>
<reference evidence="8" key="1">
    <citation type="submission" date="2021-12" db="EMBL/GenBank/DDBJ databases">
        <title>Black yeast isolated from Biological Soil Crust.</title>
        <authorList>
            <person name="Kurbessoian T."/>
        </authorList>
    </citation>
    <scope>NUCLEOTIDE SEQUENCE</scope>
    <source>
        <strain evidence="8">CCFEE 5208</strain>
    </source>
</reference>
<feature type="transmembrane region" description="Helical" evidence="6">
    <location>
        <begin position="177"/>
        <end position="198"/>
    </location>
</feature>
<evidence type="ECO:0000259" key="7">
    <source>
        <dbReference type="PROSITE" id="PS50850"/>
    </source>
</evidence>
<proteinExistence type="predicted"/>
<evidence type="ECO:0000313" key="9">
    <source>
        <dbReference type="Proteomes" id="UP001168146"/>
    </source>
</evidence>
<feature type="transmembrane region" description="Helical" evidence="6">
    <location>
        <begin position="352"/>
        <end position="371"/>
    </location>
</feature>
<dbReference type="PROSITE" id="PS50850">
    <property type="entry name" value="MFS"/>
    <property type="match status" value="1"/>
</dbReference>
<comment type="caution">
    <text evidence="8">The sequence shown here is derived from an EMBL/GenBank/DDBJ whole genome shotgun (WGS) entry which is preliminary data.</text>
</comment>
<keyword evidence="2 6" id="KW-0812">Transmembrane</keyword>
<feature type="transmembrane region" description="Helical" evidence="6">
    <location>
        <begin position="391"/>
        <end position="414"/>
    </location>
</feature>
<dbReference type="SUPFAM" id="SSF103473">
    <property type="entry name" value="MFS general substrate transporter"/>
    <property type="match status" value="1"/>
</dbReference>
<dbReference type="GO" id="GO:0005886">
    <property type="term" value="C:plasma membrane"/>
    <property type="evidence" value="ECO:0007669"/>
    <property type="project" value="TreeGrafter"/>
</dbReference>
<feature type="transmembrane region" description="Helical" evidence="6">
    <location>
        <begin position="301"/>
        <end position="321"/>
    </location>
</feature>
<dbReference type="AlphaFoldDB" id="A0AAN6IZQ6"/>
<evidence type="ECO:0000256" key="3">
    <source>
        <dbReference type="ARBA" id="ARBA00022989"/>
    </source>
</evidence>
<feature type="region of interest" description="Disordered" evidence="5">
    <location>
        <begin position="1"/>
        <end position="27"/>
    </location>
</feature>
<feature type="transmembrane region" description="Helical" evidence="6">
    <location>
        <begin position="84"/>
        <end position="106"/>
    </location>
</feature>
<dbReference type="PANTHER" id="PTHR23502">
    <property type="entry name" value="MAJOR FACILITATOR SUPERFAMILY"/>
    <property type="match status" value="1"/>
</dbReference>
<dbReference type="PANTHER" id="PTHR23502:SF187">
    <property type="entry name" value="TRANSPORTER, PUTATIVE (AFU_ORTHOLOGUE AFUA_2G17840)-RELATED"/>
    <property type="match status" value="1"/>
</dbReference>
<protein>
    <recommendedName>
        <fullName evidence="7">Major facilitator superfamily (MFS) profile domain-containing protein</fullName>
    </recommendedName>
</protein>
<feature type="transmembrane region" description="Helical" evidence="6">
    <location>
        <begin position="488"/>
        <end position="509"/>
    </location>
</feature>
<feature type="transmembrane region" description="Helical" evidence="6">
    <location>
        <begin position="421"/>
        <end position="445"/>
    </location>
</feature>
<gene>
    <name evidence="8" type="ORF">LTR82_017982</name>
</gene>
<dbReference type="InterPro" id="IPR036259">
    <property type="entry name" value="MFS_trans_sf"/>
</dbReference>
<feature type="transmembrane region" description="Helical" evidence="6">
    <location>
        <begin position="154"/>
        <end position="171"/>
    </location>
</feature>
<evidence type="ECO:0000256" key="6">
    <source>
        <dbReference type="SAM" id="Phobius"/>
    </source>
</evidence>
<accession>A0AAN6IZQ6</accession>
<dbReference type="Gene3D" id="1.20.1250.20">
    <property type="entry name" value="MFS general substrate transporter like domains"/>
    <property type="match status" value="1"/>
</dbReference>
<dbReference type="InterPro" id="IPR020846">
    <property type="entry name" value="MFS_dom"/>
</dbReference>
<evidence type="ECO:0000256" key="1">
    <source>
        <dbReference type="ARBA" id="ARBA00004141"/>
    </source>
</evidence>
<dbReference type="EMBL" id="JASUXU010000213">
    <property type="protein sequence ID" value="KAK0302133.1"/>
    <property type="molecule type" value="Genomic_DNA"/>
</dbReference>
<feature type="transmembrane region" description="Helical" evidence="6">
    <location>
        <begin position="210"/>
        <end position="234"/>
    </location>
</feature>
<feature type="transmembrane region" description="Helical" evidence="6">
    <location>
        <begin position="327"/>
        <end position="345"/>
    </location>
</feature>
<sequence>MESTVNLPNKSTIKAQTTSAGTSNSPATEVNEIRQTLDGYVLHPAQYSDNAAGLKLSDDGKHILIPQPTDSPEDPLNWSPSKKAITLIIIGYIAALADYTGGTAIITVIPQSSEWNMTAAAVQKAVVGNIFAIGACGLFAVAFANYFGRLPVTLVFLASFFATSVWSATATSFESYLAARILNGFFCSVGQGGALMWIKDLYFFHEHPRAINWVELPIITSPYLGRLITAFIVSGTTWRWAFWLCTILGGIALILTVCFLDETLYARSISQLERVLNGSRIQRLVGIGQARSLHRRSLTESLMRPIVCIIKLPVLLTIIYYFLNFAWVIGVNTTVSIWLTQFYGFTPRGIGYFYFFGIIGPLIGWFAGHWLHDTVGSLYAHRHNGHIDPEARLIIAYPATALLFIAVVIIGFALEHHWHYMVLAVFSAVQTVGAMIVTTAINAYLLDCYPEGSGEVGAWVTASRNWSGFMATFIQIEWVTSAGPATAFGAQAGITAGSIIVLVILQLYGKKLRKRQGRMVFSSEEWSDRAYLF</sequence>
<dbReference type="InterPro" id="IPR011701">
    <property type="entry name" value="MFS"/>
</dbReference>
<organism evidence="8 9">
    <name type="scientific">Friedmanniomyces endolithicus</name>
    <dbReference type="NCBI Taxonomy" id="329885"/>
    <lineage>
        <taxon>Eukaryota</taxon>
        <taxon>Fungi</taxon>
        <taxon>Dikarya</taxon>
        <taxon>Ascomycota</taxon>
        <taxon>Pezizomycotina</taxon>
        <taxon>Dothideomycetes</taxon>
        <taxon>Dothideomycetidae</taxon>
        <taxon>Mycosphaerellales</taxon>
        <taxon>Teratosphaeriaceae</taxon>
        <taxon>Friedmanniomyces</taxon>
    </lineage>
</organism>
<feature type="transmembrane region" description="Helical" evidence="6">
    <location>
        <begin position="126"/>
        <end position="147"/>
    </location>
</feature>
<evidence type="ECO:0000256" key="4">
    <source>
        <dbReference type="ARBA" id="ARBA00023136"/>
    </source>
</evidence>
<dbReference type="Pfam" id="PF07690">
    <property type="entry name" value="MFS_1"/>
    <property type="match status" value="1"/>
</dbReference>
<evidence type="ECO:0000256" key="2">
    <source>
        <dbReference type="ARBA" id="ARBA00022692"/>
    </source>
</evidence>
<keyword evidence="3 6" id="KW-1133">Transmembrane helix</keyword>
<evidence type="ECO:0000256" key="5">
    <source>
        <dbReference type="SAM" id="MobiDB-lite"/>
    </source>
</evidence>
<feature type="domain" description="Major facilitator superfamily (MFS) profile" evidence="7">
    <location>
        <begin position="86"/>
        <end position="515"/>
    </location>
</feature>